<protein>
    <submittedName>
        <fullName evidence="1">Uncharacterized protein</fullName>
    </submittedName>
</protein>
<gene>
    <name evidence="1" type="ORF">ZBT109_2410</name>
</gene>
<evidence type="ECO:0000313" key="1">
    <source>
        <dbReference type="EMBL" id="BBG31141.1"/>
    </source>
</evidence>
<evidence type="ECO:0000313" key="2">
    <source>
        <dbReference type="Proteomes" id="UP000267342"/>
    </source>
</evidence>
<dbReference type="EMBL" id="AP018933">
    <property type="protein sequence ID" value="BBG31141.1"/>
    <property type="molecule type" value="Genomic_DNA"/>
</dbReference>
<dbReference type="AlphaFoldDB" id="A0A348HHN9"/>
<reference evidence="1 2" key="1">
    <citation type="submission" date="2018-09" db="EMBL/GenBank/DDBJ databases">
        <title>Zymobacter palmae IAM14233 (=T109) whole genome analysis.</title>
        <authorList>
            <person name="Yanase H."/>
        </authorList>
    </citation>
    <scope>NUCLEOTIDE SEQUENCE [LARGE SCALE GENOMIC DNA]</scope>
    <source>
        <strain evidence="1 2">IAM14233</strain>
    </source>
</reference>
<dbReference type="KEGG" id="zpl:ZBT109_2410"/>
<sequence length="31" mass="3191">MVDLMQWVDPHGTDAEAACTGQAAEAGSDVD</sequence>
<dbReference type="Proteomes" id="UP000267342">
    <property type="component" value="Chromosome"/>
</dbReference>
<organism evidence="1 2">
    <name type="scientific">Zymobacter palmae</name>
    <dbReference type="NCBI Taxonomy" id="33074"/>
    <lineage>
        <taxon>Bacteria</taxon>
        <taxon>Pseudomonadati</taxon>
        <taxon>Pseudomonadota</taxon>
        <taxon>Gammaproteobacteria</taxon>
        <taxon>Oceanospirillales</taxon>
        <taxon>Halomonadaceae</taxon>
        <taxon>Zymobacter group</taxon>
        <taxon>Zymobacter</taxon>
    </lineage>
</organism>
<accession>A0A348HHN9</accession>
<name>A0A348HHN9_9GAMM</name>
<proteinExistence type="predicted"/>
<keyword evidence="2" id="KW-1185">Reference proteome</keyword>